<accession>A0ABU1WPV4</accession>
<proteinExistence type="predicted"/>
<reference evidence="1 2" key="1">
    <citation type="submission" date="2023-07" db="EMBL/GenBank/DDBJ databases">
        <title>Sorghum-associated microbial communities from plants grown in Nebraska, USA.</title>
        <authorList>
            <person name="Schachtman D."/>
        </authorList>
    </citation>
    <scope>NUCLEOTIDE SEQUENCE [LARGE SCALE GENOMIC DNA]</scope>
    <source>
        <strain evidence="1 2">4249</strain>
    </source>
</reference>
<organism evidence="1 2">
    <name type="scientific">Hydrogenophaga palleronii</name>
    <dbReference type="NCBI Taxonomy" id="65655"/>
    <lineage>
        <taxon>Bacteria</taxon>
        <taxon>Pseudomonadati</taxon>
        <taxon>Pseudomonadota</taxon>
        <taxon>Betaproteobacteria</taxon>
        <taxon>Burkholderiales</taxon>
        <taxon>Comamonadaceae</taxon>
        <taxon>Hydrogenophaga</taxon>
    </lineage>
</organism>
<name>A0ABU1WPV4_9BURK</name>
<dbReference type="Proteomes" id="UP001265700">
    <property type="component" value="Unassembled WGS sequence"/>
</dbReference>
<protein>
    <submittedName>
        <fullName evidence="1">Uncharacterized protein</fullName>
    </submittedName>
</protein>
<gene>
    <name evidence="1" type="ORF">J2W49_003302</name>
</gene>
<keyword evidence="2" id="KW-1185">Reference proteome</keyword>
<dbReference type="RefSeq" id="WP_310318508.1">
    <property type="nucleotide sequence ID" value="NZ_JAVDWU010000007.1"/>
</dbReference>
<sequence>MVIAFVDMPAKRSLLVSNETRLDGEVQRILEVRKAGLRALVDRAVECTEADSCEGPVMAACSPTG</sequence>
<comment type="caution">
    <text evidence="1">The sequence shown here is derived from an EMBL/GenBank/DDBJ whole genome shotgun (WGS) entry which is preliminary data.</text>
</comment>
<evidence type="ECO:0000313" key="2">
    <source>
        <dbReference type="Proteomes" id="UP001265700"/>
    </source>
</evidence>
<evidence type="ECO:0000313" key="1">
    <source>
        <dbReference type="EMBL" id="MDR7151326.1"/>
    </source>
</evidence>
<dbReference type="EMBL" id="JAVDWU010000007">
    <property type="protein sequence ID" value="MDR7151326.1"/>
    <property type="molecule type" value="Genomic_DNA"/>
</dbReference>